<name>A2C896_PROM3</name>
<dbReference type="InterPro" id="IPR002123">
    <property type="entry name" value="Plipid/glycerol_acylTrfase"/>
</dbReference>
<evidence type="ECO:0000259" key="3">
    <source>
        <dbReference type="SMART" id="SM00563"/>
    </source>
</evidence>
<sequence>MAFNFGCLNSPETVSSALATRENSLGLAIDPFLAPVAMVTTQDIVLRQYFRERIVLGQENLPMEGPVLLAPTHRSRWDALMLPMAAGRRVTGRDCRFMVTVDEMKGLQGWFLHRLGCFPVNQSKPSLTSLRYAIDLMADGQQVVVFPEGTINRTEKPIKLYQGLARLAQLAKSQNIDVQVVPVGLGYSEAIPKACGRASICFAEPMKVLETGREAVKSFNAELSEKMHAAEQAALHAVGRLKKAP</sequence>
<evidence type="ECO:0000313" key="5">
    <source>
        <dbReference type="Proteomes" id="UP000002274"/>
    </source>
</evidence>
<dbReference type="GO" id="GO:0006654">
    <property type="term" value="P:phosphatidic acid biosynthetic process"/>
    <property type="evidence" value="ECO:0007669"/>
    <property type="project" value="TreeGrafter"/>
</dbReference>
<dbReference type="PANTHER" id="PTHR10434">
    <property type="entry name" value="1-ACYL-SN-GLYCEROL-3-PHOSPHATE ACYLTRANSFERASE"/>
    <property type="match status" value="1"/>
</dbReference>
<dbReference type="EMBL" id="CP000554">
    <property type="protein sequence ID" value="ABM77706.1"/>
    <property type="molecule type" value="Genomic_DNA"/>
</dbReference>
<dbReference type="RefSeq" id="WP_011825612.1">
    <property type="nucleotide sequence ID" value="NC_008820.1"/>
</dbReference>
<evidence type="ECO:0000256" key="1">
    <source>
        <dbReference type="ARBA" id="ARBA00022679"/>
    </source>
</evidence>
<dbReference type="SUPFAM" id="SSF69593">
    <property type="entry name" value="Glycerol-3-phosphate (1)-acyltransferase"/>
    <property type="match status" value="1"/>
</dbReference>
<proteinExistence type="predicted"/>
<dbReference type="CDD" id="cd07989">
    <property type="entry name" value="LPLAT_AGPAT-like"/>
    <property type="match status" value="1"/>
</dbReference>
<dbReference type="PANTHER" id="PTHR10434:SF40">
    <property type="entry name" value="1-ACYL-SN-GLYCEROL-3-PHOSPHATE ACYLTRANSFERASE"/>
    <property type="match status" value="1"/>
</dbReference>
<organism evidence="4 5">
    <name type="scientific">Prochlorococcus marinus (strain MIT 9303)</name>
    <dbReference type="NCBI Taxonomy" id="59922"/>
    <lineage>
        <taxon>Bacteria</taxon>
        <taxon>Bacillati</taxon>
        <taxon>Cyanobacteriota</taxon>
        <taxon>Cyanophyceae</taxon>
        <taxon>Synechococcales</taxon>
        <taxon>Prochlorococcaceae</taxon>
        <taxon>Prochlorococcus</taxon>
    </lineage>
</organism>
<accession>A2C896</accession>
<dbReference type="GO" id="GO:0003841">
    <property type="term" value="F:1-acylglycerol-3-phosphate O-acyltransferase activity"/>
    <property type="evidence" value="ECO:0007669"/>
    <property type="project" value="TreeGrafter"/>
</dbReference>
<dbReference type="Pfam" id="PF01553">
    <property type="entry name" value="Acyltransferase"/>
    <property type="match status" value="1"/>
</dbReference>
<dbReference type="STRING" id="59922.P9303_09551"/>
<dbReference type="HOGENOM" id="CLU_027938_3_0_3"/>
<dbReference type="AlphaFoldDB" id="A2C896"/>
<dbReference type="BioCyc" id="PMAR59922:G1G80-863-MONOMER"/>
<evidence type="ECO:0000313" key="4">
    <source>
        <dbReference type="EMBL" id="ABM77706.1"/>
    </source>
</evidence>
<dbReference type="Proteomes" id="UP000002274">
    <property type="component" value="Chromosome"/>
</dbReference>
<reference evidence="4 5" key="1">
    <citation type="journal article" date="2007" name="PLoS Genet.">
        <title>Patterns and implications of gene gain and loss in the evolution of Prochlorococcus.</title>
        <authorList>
            <person name="Kettler G.C."/>
            <person name="Martiny A.C."/>
            <person name="Huang K."/>
            <person name="Zucker J."/>
            <person name="Coleman M.L."/>
            <person name="Rodrigue S."/>
            <person name="Chen F."/>
            <person name="Lapidus A."/>
            <person name="Ferriera S."/>
            <person name="Johnson J."/>
            <person name="Steglich C."/>
            <person name="Church G.M."/>
            <person name="Richardson P."/>
            <person name="Chisholm S.W."/>
        </authorList>
    </citation>
    <scope>NUCLEOTIDE SEQUENCE [LARGE SCALE GENOMIC DNA]</scope>
    <source>
        <strain evidence="4 5">MIT 9303</strain>
    </source>
</reference>
<dbReference type="KEGG" id="pmf:P9303_09551"/>
<keyword evidence="2 4" id="KW-0012">Acyltransferase</keyword>
<dbReference type="SMART" id="SM00563">
    <property type="entry name" value="PlsC"/>
    <property type="match status" value="1"/>
</dbReference>
<keyword evidence="1 4" id="KW-0808">Transferase</keyword>
<feature type="domain" description="Phospholipid/glycerol acyltransferase" evidence="3">
    <location>
        <begin position="67"/>
        <end position="188"/>
    </location>
</feature>
<evidence type="ECO:0000256" key="2">
    <source>
        <dbReference type="ARBA" id="ARBA00023315"/>
    </source>
</evidence>
<protein>
    <submittedName>
        <fullName evidence="4">Phospholipid and glycerol acyltransferase</fullName>
    </submittedName>
</protein>
<gene>
    <name evidence="4" type="ordered locus">P9303_09551</name>
</gene>